<dbReference type="EMBL" id="BSTX01000005">
    <property type="protein sequence ID" value="GLZ81294.1"/>
    <property type="molecule type" value="Genomic_DNA"/>
</dbReference>
<dbReference type="GO" id="GO:0006352">
    <property type="term" value="P:DNA-templated transcription initiation"/>
    <property type="evidence" value="ECO:0007669"/>
    <property type="project" value="InterPro"/>
</dbReference>
<evidence type="ECO:0000313" key="2">
    <source>
        <dbReference type="EMBL" id="GLZ81294.1"/>
    </source>
</evidence>
<dbReference type="GO" id="GO:0016987">
    <property type="term" value="F:sigma factor activity"/>
    <property type="evidence" value="ECO:0007669"/>
    <property type="project" value="TreeGrafter"/>
</dbReference>
<dbReference type="Gene3D" id="1.10.10.10">
    <property type="entry name" value="Winged helix-like DNA-binding domain superfamily/Winged helix DNA-binding domain"/>
    <property type="match status" value="1"/>
</dbReference>
<dbReference type="PANTHER" id="PTHR30173">
    <property type="entry name" value="SIGMA 19 FACTOR"/>
    <property type="match status" value="1"/>
</dbReference>
<keyword evidence="2" id="KW-0240">DNA-directed RNA polymerase</keyword>
<dbReference type="InterPro" id="IPR013324">
    <property type="entry name" value="RNA_pol_sigma_r3/r4-like"/>
</dbReference>
<comment type="caution">
    <text evidence="2">The sequence shown here is derived from an EMBL/GenBank/DDBJ whole genome shotgun (WGS) entry which is preliminary data.</text>
</comment>
<dbReference type="InterPro" id="IPR052704">
    <property type="entry name" value="ECF_Sigma-70_Domain"/>
</dbReference>
<keyword evidence="3" id="KW-1185">Reference proteome</keyword>
<dbReference type="InterPro" id="IPR007627">
    <property type="entry name" value="RNA_pol_sigma70_r2"/>
</dbReference>
<dbReference type="InterPro" id="IPR032710">
    <property type="entry name" value="NTF2-like_dom_sf"/>
</dbReference>
<dbReference type="Proteomes" id="UP001165079">
    <property type="component" value="Unassembled WGS sequence"/>
</dbReference>
<organism evidence="2 3">
    <name type="scientific">Actinorhabdospora filicis</name>
    <dbReference type="NCBI Taxonomy" id="1785913"/>
    <lineage>
        <taxon>Bacteria</taxon>
        <taxon>Bacillati</taxon>
        <taxon>Actinomycetota</taxon>
        <taxon>Actinomycetes</taxon>
        <taxon>Micromonosporales</taxon>
        <taxon>Micromonosporaceae</taxon>
        <taxon>Actinorhabdospora</taxon>
    </lineage>
</organism>
<evidence type="ECO:0000259" key="1">
    <source>
        <dbReference type="Pfam" id="PF04542"/>
    </source>
</evidence>
<dbReference type="NCBIfam" id="TIGR02937">
    <property type="entry name" value="sigma70-ECF"/>
    <property type="match status" value="1"/>
</dbReference>
<gene>
    <name evidence="2" type="primary">rpoE</name>
    <name evidence="2" type="ORF">Afil01_61010</name>
</gene>
<dbReference type="Pfam" id="PF04542">
    <property type="entry name" value="Sigma70_r2"/>
    <property type="match status" value="1"/>
</dbReference>
<dbReference type="GO" id="GO:0000428">
    <property type="term" value="C:DNA-directed RNA polymerase complex"/>
    <property type="evidence" value="ECO:0007669"/>
    <property type="project" value="UniProtKB-KW"/>
</dbReference>
<dbReference type="SUPFAM" id="SSF54427">
    <property type="entry name" value="NTF2-like"/>
    <property type="match status" value="1"/>
</dbReference>
<dbReference type="InterPro" id="IPR036388">
    <property type="entry name" value="WH-like_DNA-bd_sf"/>
</dbReference>
<keyword evidence="2" id="KW-0804">Transcription</keyword>
<dbReference type="PANTHER" id="PTHR30173:SF43">
    <property type="entry name" value="ECF RNA POLYMERASE SIGMA FACTOR SIGI-RELATED"/>
    <property type="match status" value="1"/>
</dbReference>
<accession>A0A9W6SSR9</accession>
<dbReference type="SUPFAM" id="SSF88659">
    <property type="entry name" value="Sigma3 and sigma4 domains of RNA polymerase sigma factors"/>
    <property type="match status" value="1"/>
</dbReference>
<feature type="domain" description="RNA polymerase sigma-70 region 2" evidence="1">
    <location>
        <begin position="6"/>
        <end position="69"/>
    </location>
</feature>
<dbReference type="AlphaFoldDB" id="A0A9W6SSR9"/>
<name>A0A9W6SSR9_9ACTN</name>
<dbReference type="Gene3D" id="3.10.450.50">
    <property type="match status" value="1"/>
</dbReference>
<dbReference type="InterPro" id="IPR014284">
    <property type="entry name" value="RNA_pol_sigma-70_dom"/>
</dbReference>
<dbReference type="RefSeq" id="WP_285666741.1">
    <property type="nucleotide sequence ID" value="NZ_BSTX01000005.1"/>
</dbReference>
<dbReference type="Gene3D" id="1.10.1740.10">
    <property type="match status" value="1"/>
</dbReference>
<dbReference type="InterPro" id="IPR013325">
    <property type="entry name" value="RNA_pol_sigma_r2"/>
</dbReference>
<protein>
    <submittedName>
        <fullName evidence="2">DNA-directed RNA polymerase sigma-70 factor</fullName>
    </submittedName>
</protein>
<sequence length="272" mass="29494">MSAEVFEQQRDRLTAIALRMLGTRADAEDAVQETWLRLARQDASAIGNLPAWLTTVVGRVCLDALRSRASHPAAPLEGVDAATGEAVEDDAVRAESVGLAMGVVLDALAPTERMAFVLHDMFAVPFEEVGHIVGKSTAATKMLTSRARRKVRELDRPQERVEHREVVDAFLAASREGDFEGLLRLLDPDVVLHEHMPRGVVVKLGATEIAARAVRGARMAFVVWPALVDGVPGLVAWTLDGRPLATVTYTVESGRITRIDSIVNPARLRGLA</sequence>
<dbReference type="SUPFAM" id="SSF88946">
    <property type="entry name" value="Sigma2 domain of RNA polymerase sigma factors"/>
    <property type="match status" value="1"/>
</dbReference>
<evidence type="ECO:0000313" key="3">
    <source>
        <dbReference type="Proteomes" id="UP001165079"/>
    </source>
</evidence>
<reference evidence="2" key="1">
    <citation type="submission" date="2023-03" db="EMBL/GenBank/DDBJ databases">
        <title>Actinorhabdospora filicis NBRC 111898.</title>
        <authorList>
            <person name="Ichikawa N."/>
            <person name="Sato H."/>
            <person name="Tonouchi N."/>
        </authorList>
    </citation>
    <scope>NUCLEOTIDE SEQUENCE</scope>
    <source>
        <strain evidence="2">NBRC 111898</strain>
    </source>
</reference>
<proteinExistence type="predicted"/>